<protein>
    <submittedName>
        <fullName evidence="3">Glucocorticoid-induced transcript 1 protein</fullName>
    </submittedName>
</protein>
<dbReference type="OMA" id="RTKSQQW"/>
<dbReference type="AlphaFoldDB" id="T2MAC1"/>
<gene>
    <name evidence="3" type="primary">GLCCI1</name>
</gene>
<accession>T2MAC1</accession>
<feature type="region of interest" description="Disordered" evidence="2">
    <location>
        <begin position="245"/>
        <end position="351"/>
    </location>
</feature>
<feature type="compositionally biased region" description="Polar residues" evidence="2">
    <location>
        <begin position="9"/>
        <end position="30"/>
    </location>
</feature>
<proteinExistence type="evidence at transcript level"/>
<keyword evidence="1" id="KW-0597">Phosphoprotein</keyword>
<dbReference type="Pfam" id="PF15388">
    <property type="entry name" value="FAM117"/>
    <property type="match status" value="1"/>
</dbReference>
<feature type="compositionally biased region" description="Polar residues" evidence="2">
    <location>
        <begin position="165"/>
        <end position="174"/>
    </location>
</feature>
<sequence>MVGQRPKRNNSPINTKNQPLKATVPVSSLVRNPSPNRRRTSPSSPGFPPDKRNRIRKSPDVLSESRNLLSPLGSKELFKPVKKHIRRTNSLETLSSYMNGQWPREVVSDGSYVIKNAKNKATQTPCHWIETDDIPLYENIATINYDHRKSIATIGSKQIFRQVLQRSKQNSSQPAYGKQSPVHGNHSASITTHYFTPSPYNSSKPVCIPQVPSSPKYSTLHTRRSVEGLNFELEGLDLGNDYIFARTPPEGRRPPIPGLTIKNINTQTQTSNGWIDNAPLSPSEKDRRSRSVSPSWSSSPTEQKETFKDPPNPHRRTSVELYSKESLDITLRNSKNASSPKPNNSFWFSRGPPDGAEIPLCGEDMKKERNSISSNEFYSCPDVSKCTIQFSRDSPFCSLSTEL</sequence>
<feature type="compositionally biased region" description="Polar residues" evidence="2">
    <location>
        <begin position="186"/>
        <end position="195"/>
    </location>
</feature>
<feature type="compositionally biased region" description="Basic and acidic residues" evidence="2">
    <location>
        <begin position="302"/>
        <end position="312"/>
    </location>
</feature>
<evidence type="ECO:0000256" key="2">
    <source>
        <dbReference type="SAM" id="MobiDB-lite"/>
    </source>
</evidence>
<feature type="compositionally biased region" description="Low complexity" evidence="2">
    <location>
        <begin position="333"/>
        <end position="345"/>
    </location>
</feature>
<dbReference type="InterPro" id="IPR026642">
    <property type="entry name" value="Glcci1/FAM117"/>
</dbReference>
<reference evidence="3" key="1">
    <citation type="journal article" date="2013" name="Genome Biol. Evol.">
        <title>Punctuated emergences of genetic and phenotypic innovations in eumetazoan, bilaterian, euteleostome, and hominidae ancestors.</title>
        <authorList>
            <person name="Wenger Y."/>
            <person name="Galliot B."/>
        </authorList>
    </citation>
    <scope>NUCLEOTIDE SEQUENCE</scope>
    <source>
        <tissue evidence="3">Whole animals</tissue>
    </source>
</reference>
<dbReference type="OrthoDB" id="10037581at2759"/>
<feature type="region of interest" description="Disordered" evidence="2">
    <location>
        <begin position="165"/>
        <end position="195"/>
    </location>
</feature>
<feature type="region of interest" description="Disordered" evidence="2">
    <location>
        <begin position="1"/>
        <end position="66"/>
    </location>
</feature>
<dbReference type="PANTHER" id="PTHR14972">
    <property type="entry name" value="AGAP011572-PA"/>
    <property type="match status" value="1"/>
</dbReference>
<evidence type="ECO:0000256" key="1">
    <source>
        <dbReference type="ARBA" id="ARBA00022553"/>
    </source>
</evidence>
<dbReference type="PANTHER" id="PTHR14972:SF8">
    <property type="entry name" value="GLUCOCORTICOID-INDUCED TRANSCRIPT 1 PROTEIN-LIKE ISOFORM X1"/>
    <property type="match status" value="1"/>
</dbReference>
<evidence type="ECO:0000313" key="3">
    <source>
        <dbReference type="EMBL" id="CDG69059.1"/>
    </source>
</evidence>
<organism evidence="3">
    <name type="scientific">Hydra vulgaris</name>
    <name type="common">Hydra</name>
    <name type="synonym">Hydra attenuata</name>
    <dbReference type="NCBI Taxonomy" id="6087"/>
    <lineage>
        <taxon>Eukaryota</taxon>
        <taxon>Metazoa</taxon>
        <taxon>Cnidaria</taxon>
        <taxon>Hydrozoa</taxon>
        <taxon>Hydroidolina</taxon>
        <taxon>Anthoathecata</taxon>
        <taxon>Aplanulata</taxon>
        <taxon>Hydridae</taxon>
        <taxon>Hydra</taxon>
    </lineage>
</organism>
<dbReference type="EMBL" id="HAAD01002827">
    <property type="protein sequence ID" value="CDG69059.1"/>
    <property type="molecule type" value="mRNA"/>
</dbReference>
<feature type="compositionally biased region" description="Polar residues" evidence="2">
    <location>
        <begin position="262"/>
        <end position="274"/>
    </location>
</feature>
<name>T2MAC1_HYDVU</name>